<dbReference type="InterPro" id="IPR035909">
    <property type="entry name" value="CheB_C"/>
</dbReference>
<comment type="catalytic activity">
    <reaction evidence="1">
        <text>ATP + protein L-histidine = ADP + protein N-phospho-L-histidine.</text>
        <dbReference type="EC" id="2.7.13.3"/>
    </reaction>
</comment>
<dbReference type="PROSITE" id="PS50112">
    <property type="entry name" value="PAS"/>
    <property type="match status" value="1"/>
</dbReference>
<evidence type="ECO:0000256" key="2">
    <source>
        <dbReference type="ARBA" id="ARBA00001541"/>
    </source>
</evidence>
<dbReference type="Pfam" id="PF01739">
    <property type="entry name" value="CheR"/>
    <property type="match status" value="1"/>
</dbReference>
<organism evidence="14 15">
    <name type="scientific">Spirosoma utsteinense</name>
    <dbReference type="NCBI Taxonomy" id="2585773"/>
    <lineage>
        <taxon>Bacteria</taxon>
        <taxon>Pseudomonadati</taxon>
        <taxon>Bacteroidota</taxon>
        <taxon>Cytophagia</taxon>
        <taxon>Cytophagales</taxon>
        <taxon>Cytophagaceae</taxon>
        <taxon>Spirosoma</taxon>
    </lineage>
</organism>
<keyword evidence="6" id="KW-0145">Chemotaxis</keyword>
<dbReference type="InterPro" id="IPR000780">
    <property type="entry name" value="CheR_MeTrfase"/>
</dbReference>
<feature type="domain" description="Histidine kinase" evidence="9">
    <location>
        <begin position="1392"/>
        <end position="1623"/>
    </location>
</feature>
<dbReference type="NCBIfam" id="TIGR00229">
    <property type="entry name" value="sensory_box"/>
    <property type="match status" value="1"/>
</dbReference>
<evidence type="ECO:0000256" key="8">
    <source>
        <dbReference type="SAM" id="MobiDB-lite"/>
    </source>
</evidence>
<evidence type="ECO:0000256" key="4">
    <source>
        <dbReference type="ARBA" id="ARBA00022679"/>
    </source>
</evidence>
<dbReference type="InterPro" id="IPR005467">
    <property type="entry name" value="His_kinase_dom"/>
</dbReference>
<dbReference type="EMBL" id="VFIA01000005">
    <property type="protein sequence ID" value="MBC3790518.1"/>
    <property type="molecule type" value="Genomic_DNA"/>
</dbReference>
<dbReference type="InterPro" id="IPR022641">
    <property type="entry name" value="CheR_N"/>
</dbReference>
<dbReference type="InterPro" id="IPR036097">
    <property type="entry name" value="HisK_dim/P_sf"/>
</dbReference>
<evidence type="ECO:0000256" key="7">
    <source>
        <dbReference type="SAM" id="Coils"/>
    </source>
</evidence>
<dbReference type="SUPFAM" id="SSF47757">
    <property type="entry name" value="Chemotaxis receptor methyltransferase CheR, N-terminal domain"/>
    <property type="match status" value="1"/>
</dbReference>
<dbReference type="SUPFAM" id="SSF55785">
    <property type="entry name" value="PYP-like sensor domain (PAS domain)"/>
    <property type="match status" value="4"/>
</dbReference>
<feature type="region of interest" description="Disordered" evidence="8">
    <location>
        <begin position="575"/>
        <end position="602"/>
    </location>
</feature>
<evidence type="ECO:0000259" key="10">
    <source>
        <dbReference type="PROSITE" id="PS50112"/>
    </source>
</evidence>
<dbReference type="Pfam" id="PF02518">
    <property type="entry name" value="HATPase_c"/>
    <property type="match status" value="1"/>
</dbReference>
<dbReference type="Gene3D" id="3.40.50.150">
    <property type="entry name" value="Vaccinia Virus protein VP39"/>
    <property type="match status" value="1"/>
</dbReference>
<comment type="caution">
    <text evidence="14">The sequence shown here is derived from an EMBL/GenBank/DDBJ whole genome shotgun (WGS) entry which is preliminary data.</text>
</comment>
<dbReference type="PROSITE" id="PS50113">
    <property type="entry name" value="PAC"/>
    <property type="match status" value="1"/>
</dbReference>
<dbReference type="PROSITE" id="PS50109">
    <property type="entry name" value="HIS_KIN"/>
    <property type="match status" value="1"/>
</dbReference>
<evidence type="ECO:0000259" key="12">
    <source>
        <dbReference type="PROSITE" id="PS50122"/>
    </source>
</evidence>
<dbReference type="InterPro" id="IPR000700">
    <property type="entry name" value="PAS-assoc_C"/>
</dbReference>
<feature type="domain" description="PAS" evidence="10">
    <location>
        <begin position="959"/>
        <end position="1029"/>
    </location>
</feature>
<evidence type="ECO:0000256" key="1">
    <source>
        <dbReference type="ARBA" id="ARBA00000085"/>
    </source>
</evidence>
<dbReference type="PRINTS" id="PR00996">
    <property type="entry name" value="CHERMTFRASE"/>
</dbReference>
<dbReference type="Gene3D" id="3.40.50.180">
    <property type="entry name" value="Methylesterase CheB, C-terminal domain"/>
    <property type="match status" value="1"/>
</dbReference>
<accession>A0ABR6W1W1</accession>
<dbReference type="SMART" id="SM00086">
    <property type="entry name" value="PAC"/>
    <property type="match status" value="1"/>
</dbReference>
<dbReference type="InterPro" id="IPR022642">
    <property type="entry name" value="CheR_C"/>
</dbReference>
<dbReference type="SMART" id="SM00138">
    <property type="entry name" value="MeTrc"/>
    <property type="match status" value="1"/>
</dbReference>
<dbReference type="CDD" id="cd00130">
    <property type="entry name" value="PAS"/>
    <property type="match status" value="1"/>
</dbReference>
<keyword evidence="5" id="KW-0949">S-adenosyl-L-methionine</keyword>
<dbReference type="InterPro" id="IPR000014">
    <property type="entry name" value="PAS"/>
</dbReference>
<dbReference type="InterPro" id="IPR013655">
    <property type="entry name" value="PAS_fold_3"/>
</dbReference>
<dbReference type="RefSeq" id="WP_186736353.1">
    <property type="nucleotide sequence ID" value="NZ_VFIA01000005.1"/>
</dbReference>
<dbReference type="SUPFAM" id="SSF52738">
    <property type="entry name" value="Methylesterase CheB, C-terminal domain"/>
    <property type="match status" value="1"/>
</dbReference>
<dbReference type="PROSITE" id="PS50122">
    <property type="entry name" value="CHEB"/>
    <property type="match status" value="1"/>
</dbReference>
<dbReference type="Pfam" id="PF01339">
    <property type="entry name" value="CheB_methylest"/>
    <property type="match status" value="1"/>
</dbReference>
<reference evidence="14 15" key="1">
    <citation type="submission" date="2019-06" db="EMBL/GenBank/DDBJ databases">
        <title>Spirosoma utsteinense sp. nov. isolated from Antarctic ice-free soils.</title>
        <authorList>
            <person name="Tahon G."/>
        </authorList>
    </citation>
    <scope>NUCLEOTIDE SEQUENCE [LARGE SCALE GENOMIC DNA]</scope>
    <source>
        <strain evidence="14 15">LMG 31447</strain>
    </source>
</reference>
<dbReference type="InterPro" id="IPR036890">
    <property type="entry name" value="HATPase_C_sf"/>
</dbReference>
<dbReference type="PROSITE" id="PS50123">
    <property type="entry name" value="CHER"/>
    <property type="match status" value="1"/>
</dbReference>
<gene>
    <name evidence="14" type="ORF">FH603_1008</name>
</gene>
<dbReference type="SMART" id="SM00387">
    <property type="entry name" value="HATPase_c"/>
    <property type="match status" value="1"/>
</dbReference>
<sequence>MALETSKSPTELTSVQVPVVAIGASAGGLEAFSELLTNLPSTTGFAYIYIHHDDGGTTDGSTREGTISSSDALSFLARATQMPVAAVEEKLPVLANHVYVYQAGPRTVVSDQRAWKESEFGINQKEQDPEVIDGLLTFLPRRQSSPSSSNQPIDRFFMSLAYRQRSGAIGILLSGGVSDGTLGMRAIRSAGGLTFAQDETARFRSTPQSAISEGMVDQVLSPAQIAQELDLLSRQREAFQQAAGADAPEHAQLATVEDDDSSQLSDLMRAIDQDNTDLIQDVALSESLEIGSEDDLGRIIQMVRKATGTDFKHYKMTTIRRRIIRRMLLFKLDTLNDYAHYLHLNPDEIRSLYDDLLINVTTFFRDTDTMDYLQKVLLPQMVQNKPPSESLRIWVPACSTGQEAYSIAMLLLEVLGDRASSLAIQLFATDLSEPAVAKARLGSYTRGEIMDVSPWRLSRFFTKVDDHYRINKAVRDLCVFAPHNLLKDPPFSRLDFVSCRNLLIYLDTQLQRKAIATFHYALNPNGFLLLGKSETVGSSPSFFSPVETNYKLYARKNDIVGRALFEINARSGLTQPRSPGIGSGSADVSKHTDTTGEPPRFDEVTRPRLVFGSRTPRSVRPTNDLDKAVDSLLGQYVPASVVVNADLDIIQFRGSTGLYLEPSPGRASLNLLKMARPALTFELRNIIHKAGLSNQPVRRSGLEVKVNDRLHYVAIEAVPFTTNADEGLFLILFEEVTAIVATDSNSTDAQSRRIRQLEEELATLREDMRSVIDEQEAAHEELQSANEEVISSNEELQSINEELETSKEEIESTNEELLTINQELQIRNDQLSEANAFAEAIFGTIREATLILTPDLRVKSANSVFYSLFGLNEVDTEARLIYELANRQWDIPQLRSLLTDVATRDVQVEGFELTYEFPGIGEKVLSLNARRVMRQQGAILLAIEDITEHRRSQRLIEEREAWFHQIADNAPTLIWVAGTEGRYSFLNRVWLEYTGLSQTDVVASEWAQLIHPDDRAAYEQTYQTNLLQQHPFKIEYRLRRQDGVYRWMLENAEPTFTSDGQFSGFIGTAADVNGQKELNSELDRLVAERTSELTQTNDRLQQSKDQLQSVLNGVPAFITLMEAILPPNTSPADDPIDFRTVTFNRQARELIGENIDAERNGSLVEIMPFVRENGLLDAYIDVYKSGKSAYREVGLAVHGEDRCFVFYITRQIDQRGVVVTALDITDRKQAEEAVRKTAEALQVVLDSSPASIGLLKVIRSTEGLIVDFRVAAGNQRFAELVGQPVEQLLLLQVEQLARVLWNEMTLPNLKHVVETGEPFYIEQTHPKFGWIALSVMKQDDGVVLTGLDITDLRQMQQQQENLLAQAKVSGETVMQLTALQQQVRARGELLRASSHDLRGSLGIIQGAADMLSYTDSDEERAQMLSMIQRNVQETTRLVTELLDFSRLEAGQHQVIFASFNAAELLKKLGENVRPLVEGKGLHLDLVGQAHLLINSDALNVLRIAQNLVLNALKYTQQGSITVRWGSIGQDEWFFSVEDTGPGMDQVLADKLSLVPKLTTGSGASTTAVPDTLLGDEVVLNSAHGEGIGLVIVRQLCSLLQGRLLVESQPNVGSTFRVLLPQRY</sequence>
<keyword evidence="6" id="KW-0378">Hydrolase</keyword>
<keyword evidence="3" id="KW-0489">Methyltransferase</keyword>
<dbReference type="InterPro" id="IPR035965">
    <property type="entry name" value="PAS-like_dom_sf"/>
</dbReference>
<dbReference type="SMART" id="SM00388">
    <property type="entry name" value="HisKA"/>
    <property type="match status" value="1"/>
</dbReference>
<dbReference type="InterPro" id="IPR001610">
    <property type="entry name" value="PAC"/>
</dbReference>
<evidence type="ECO:0000259" key="9">
    <source>
        <dbReference type="PROSITE" id="PS50109"/>
    </source>
</evidence>
<feature type="active site" evidence="6">
    <location>
        <position position="179"/>
    </location>
</feature>
<proteinExistence type="predicted"/>
<dbReference type="Gene3D" id="3.30.565.10">
    <property type="entry name" value="Histidine kinase-like ATPase, C-terminal domain"/>
    <property type="match status" value="1"/>
</dbReference>
<dbReference type="InterPro" id="IPR029063">
    <property type="entry name" value="SAM-dependent_MTases_sf"/>
</dbReference>
<keyword evidence="7" id="KW-0175">Coiled coil</keyword>
<feature type="domain" description="PAC" evidence="11">
    <location>
        <begin position="1032"/>
        <end position="1084"/>
    </location>
</feature>
<dbReference type="Pfam" id="PF03705">
    <property type="entry name" value="CheR_N"/>
    <property type="match status" value="1"/>
</dbReference>
<feature type="domain" description="CheR-type methyltransferase" evidence="13">
    <location>
        <begin position="292"/>
        <end position="556"/>
    </location>
</feature>
<dbReference type="Pfam" id="PF00512">
    <property type="entry name" value="HisKA"/>
    <property type="match status" value="1"/>
</dbReference>
<feature type="active site" evidence="6">
    <location>
        <position position="52"/>
    </location>
</feature>
<feature type="active site" evidence="6">
    <location>
        <position position="25"/>
    </location>
</feature>
<dbReference type="Gene3D" id="1.10.155.10">
    <property type="entry name" value="Chemotaxis receptor methyltransferase CheR, N-terminal domain"/>
    <property type="match status" value="1"/>
</dbReference>
<evidence type="ECO:0000313" key="15">
    <source>
        <dbReference type="Proteomes" id="UP000700732"/>
    </source>
</evidence>
<evidence type="ECO:0000259" key="11">
    <source>
        <dbReference type="PROSITE" id="PS50113"/>
    </source>
</evidence>
<evidence type="ECO:0000256" key="5">
    <source>
        <dbReference type="ARBA" id="ARBA00022691"/>
    </source>
</evidence>
<evidence type="ECO:0000313" key="14">
    <source>
        <dbReference type="EMBL" id="MBC3790518.1"/>
    </source>
</evidence>
<dbReference type="InterPro" id="IPR003594">
    <property type="entry name" value="HATPase_dom"/>
</dbReference>
<keyword evidence="4" id="KW-0808">Transferase</keyword>
<keyword evidence="15" id="KW-1185">Reference proteome</keyword>
<dbReference type="SUPFAM" id="SSF53335">
    <property type="entry name" value="S-adenosyl-L-methionine-dependent methyltransferases"/>
    <property type="match status" value="1"/>
</dbReference>
<dbReference type="SMART" id="SM00091">
    <property type="entry name" value="PAS"/>
    <property type="match status" value="2"/>
</dbReference>
<dbReference type="PANTHER" id="PTHR24422:SF27">
    <property type="entry name" value="PROTEIN-GLUTAMATE O-METHYLTRANSFERASE"/>
    <property type="match status" value="1"/>
</dbReference>
<dbReference type="PANTHER" id="PTHR24422">
    <property type="entry name" value="CHEMOTAXIS PROTEIN METHYLTRANSFERASE"/>
    <property type="match status" value="1"/>
</dbReference>
<evidence type="ECO:0000259" key="13">
    <source>
        <dbReference type="PROSITE" id="PS50123"/>
    </source>
</evidence>
<dbReference type="CDD" id="cd00082">
    <property type="entry name" value="HisKA"/>
    <property type="match status" value="1"/>
</dbReference>
<feature type="coiled-coil region" evidence="7">
    <location>
        <begin position="747"/>
        <end position="841"/>
    </location>
</feature>
<feature type="compositionally biased region" description="Basic and acidic residues" evidence="8">
    <location>
        <begin position="588"/>
        <end position="602"/>
    </location>
</feature>
<name>A0ABR6W1W1_9BACT</name>
<evidence type="ECO:0000256" key="3">
    <source>
        <dbReference type="ARBA" id="ARBA00022603"/>
    </source>
</evidence>
<evidence type="ECO:0000256" key="6">
    <source>
        <dbReference type="PROSITE-ProRule" id="PRU00050"/>
    </source>
</evidence>
<dbReference type="InterPro" id="IPR000673">
    <property type="entry name" value="Sig_transdc_resp-reg_Me-estase"/>
</dbReference>
<dbReference type="Gene3D" id="3.30.450.20">
    <property type="entry name" value="PAS domain"/>
    <property type="match status" value="4"/>
</dbReference>
<dbReference type="Pfam" id="PF08447">
    <property type="entry name" value="PAS_3"/>
    <property type="match status" value="1"/>
</dbReference>
<dbReference type="Gene3D" id="1.10.287.130">
    <property type="match status" value="1"/>
</dbReference>
<feature type="domain" description="CheB-type methylesterase" evidence="12">
    <location>
        <begin position="11"/>
        <end position="229"/>
    </location>
</feature>
<comment type="catalytic activity">
    <reaction evidence="2">
        <text>L-glutamyl-[protein] + S-adenosyl-L-methionine = [protein]-L-glutamate 5-O-methyl ester + S-adenosyl-L-homocysteine</text>
        <dbReference type="Rhea" id="RHEA:24452"/>
        <dbReference type="Rhea" id="RHEA-COMP:10208"/>
        <dbReference type="Rhea" id="RHEA-COMP:10311"/>
        <dbReference type="ChEBI" id="CHEBI:29973"/>
        <dbReference type="ChEBI" id="CHEBI:57856"/>
        <dbReference type="ChEBI" id="CHEBI:59789"/>
        <dbReference type="ChEBI" id="CHEBI:82795"/>
        <dbReference type="EC" id="2.1.1.80"/>
    </reaction>
</comment>
<dbReference type="SUPFAM" id="SSF55874">
    <property type="entry name" value="ATPase domain of HSP90 chaperone/DNA topoisomerase II/histidine kinase"/>
    <property type="match status" value="1"/>
</dbReference>
<dbReference type="CDD" id="cd16434">
    <property type="entry name" value="CheB-CheR_fusion"/>
    <property type="match status" value="1"/>
</dbReference>
<dbReference type="InterPro" id="IPR036804">
    <property type="entry name" value="CheR_N_sf"/>
</dbReference>
<dbReference type="SUPFAM" id="SSF47384">
    <property type="entry name" value="Homodimeric domain of signal transducing histidine kinase"/>
    <property type="match status" value="1"/>
</dbReference>
<protein>
    <submittedName>
        <fullName evidence="14">Two-component system CheB/CheR fusion protein</fullName>
    </submittedName>
</protein>
<dbReference type="InterPro" id="IPR003661">
    <property type="entry name" value="HisK_dim/P_dom"/>
</dbReference>
<dbReference type="InterPro" id="IPR050903">
    <property type="entry name" value="Bact_Chemotaxis_MeTrfase"/>
</dbReference>
<dbReference type="Proteomes" id="UP000700732">
    <property type="component" value="Unassembled WGS sequence"/>
</dbReference>